<dbReference type="AlphaFoldDB" id="A0A150J8C8"/>
<organism evidence="1 2">
    <name type="scientific">Candidatus Methanofastidiosum methylothiophilum</name>
    <dbReference type="NCBI Taxonomy" id="1705564"/>
    <lineage>
        <taxon>Archaea</taxon>
        <taxon>Methanobacteriati</taxon>
        <taxon>Methanobacteriota</taxon>
        <taxon>Stenosarchaea group</taxon>
        <taxon>Candidatus Methanofastidiosia</taxon>
        <taxon>Candidatus Methanofastidiosales</taxon>
        <taxon>Candidatus Methanofastidiosaceae</taxon>
        <taxon>Candidatus Methanofastidiosum</taxon>
    </lineage>
</organism>
<dbReference type="SUPFAM" id="SSF53649">
    <property type="entry name" value="Alkaline phosphatase-like"/>
    <property type="match status" value="2"/>
</dbReference>
<gene>
    <name evidence="1" type="ORF">AMQ22_00259</name>
</gene>
<protein>
    <submittedName>
        <fullName evidence="1">Type I phosphodiesterase / nucleotide pyrophosphatase</fullName>
    </submittedName>
</protein>
<name>A0A150J8C8_9EURY</name>
<reference evidence="1 2" key="1">
    <citation type="journal article" date="2016" name="ISME J.">
        <title>Chasing the elusive Euryarchaeota class WSA2: genomes reveal a uniquely fastidious methyl-reducing methanogen.</title>
        <authorList>
            <person name="Nobu M.K."/>
            <person name="Narihiro T."/>
            <person name="Kuroda K."/>
            <person name="Mei R."/>
            <person name="Liu W.T."/>
        </authorList>
    </citation>
    <scope>NUCLEOTIDE SEQUENCE [LARGE SCALE GENOMIC DNA]</scope>
    <source>
        <strain evidence="1">U1lsi0528_Bin055</strain>
    </source>
</reference>
<dbReference type="Gene3D" id="3.40.720.10">
    <property type="entry name" value="Alkaline Phosphatase, subunit A"/>
    <property type="match status" value="2"/>
</dbReference>
<sequence>MGLTKVLVIGIDSACWDILDTMNLNDEFSFFKSIKKNSSYGDLESTSPALTCPAWKCYSTGKNPGKIGVFHWYNFNKETKSLELNNSLSFEGKEIWDYLSEMDMKCGVINMPLTYPPKKINGFMISGLHAFDWNEYTYPRELKKYLVKKFDYIVSVNPEYKNTIKILPQAKNIIKKEFEVCNDLAKSSDLDFLQNTIFVIDPIHHFHLGDKKGEEIIQELWKSIDTEINKIVTTLNPEILIVMSDHGITPIKAHLKINEWLEKEGYIIWKTEHREKEKLSINTLLNKLHINRDFICNLYSITPNILKKLIPDTLILKKTFGGGFVDEYGQHGIISSFGRIDWNKTKAIVIGEGLLYLFQDIIKKEEITNLMKKLNTIVNPNNNEKIFDIFSKDEIYWGKYKTKSPDFYLAPRKGYYVSDKISSNRSIIEIGKGRWKAYHQKEGLLLINGKGIKKDFRVNKAVIYDLAPTILHIFGLPIPNDIDGRVLKEIFEEGSELARRKPEYVGPAYYESSKKGQISNKINKLKKTGKI</sequence>
<dbReference type="EMBL" id="LNGC01000005">
    <property type="protein sequence ID" value="KYC53469.1"/>
    <property type="molecule type" value="Genomic_DNA"/>
</dbReference>
<dbReference type="Proteomes" id="UP000075398">
    <property type="component" value="Unassembled WGS sequence"/>
</dbReference>
<accession>A0A150J8C8</accession>
<dbReference type="InterPro" id="IPR002591">
    <property type="entry name" value="Phosphodiest/P_Trfase"/>
</dbReference>
<evidence type="ECO:0000313" key="2">
    <source>
        <dbReference type="Proteomes" id="UP000075398"/>
    </source>
</evidence>
<evidence type="ECO:0000313" key="1">
    <source>
        <dbReference type="EMBL" id="KYC53469.1"/>
    </source>
</evidence>
<comment type="caution">
    <text evidence="1">The sequence shown here is derived from an EMBL/GenBank/DDBJ whole genome shotgun (WGS) entry which is preliminary data.</text>
</comment>
<dbReference type="Pfam" id="PF01663">
    <property type="entry name" value="Phosphodiest"/>
    <property type="match status" value="1"/>
</dbReference>
<dbReference type="InterPro" id="IPR017850">
    <property type="entry name" value="Alkaline_phosphatase_core_sf"/>
</dbReference>
<proteinExistence type="predicted"/>